<proteinExistence type="predicted"/>
<feature type="non-terminal residue" evidence="1">
    <location>
        <position position="1"/>
    </location>
</feature>
<dbReference type="PANTHER" id="PTHR33880">
    <property type="entry name" value="EXPRESSED PROTEIN"/>
    <property type="match status" value="1"/>
</dbReference>
<reference evidence="1" key="1">
    <citation type="submission" date="2014-05" db="EMBL/GenBank/DDBJ databases">
        <title>The transcriptome of the halophilic microalga Tetraselmis sp. GSL018 isolated from the Great Salt Lake, Utah.</title>
        <authorList>
            <person name="Jinkerson R.E."/>
            <person name="D'Adamo S."/>
            <person name="Posewitz M.C."/>
        </authorList>
    </citation>
    <scope>NUCLEOTIDE SEQUENCE</scope>
    <source>
        <strain evidence="1">GSL018</strain>
    </source>
</reference>
<accession>A0A061RKC6</accession>
<protein>
    <submittedName>
        <fullName evidence="1">Uncharacterized protein</fullName>
    </submittedName>
</protein>
<evidence type="ECO:0000313" key="1">
    <source>
        <dbReference type="EMBL" id="JAC70971.1"/>
    </source>
</evidence>
<dbReference type="AlphaFoldDB" id="A0A061RKC6"/>
<dbReference type="InterPro" id="IPR038941">
    <property type="entry name" value="At4g14100-like"/>
</dbReference>
<dbReference type="PANTHER" id="PTHR33880:SF19">
    <property type="entry name" value="EXPRESSED PROTEIN"/>
    <property type="match status" value="1"/>
</dbReference>
<organism evidence="1">
    <name type="scientific">Tetraselmis sp. GSL018</name>
    <dbReference type="NCBI Taxonomy" id="582737"/>
    <lineage>
        <taxon>Eukaryota</taxon>
        <taxon>Viridiplantae</taxon>
        <taxon>Chlorophyta</taxon>
        <taxon>core chlorophytes</taxon>
        <taxon>Chlorodendrophyceae</taxon>
        <taxon>Chlorodendrales</taxon>
        <taxon>Chlorodendraceae</taxon>
        <taxon>Tetraselmis</taxon>
    </lineage>
</organism>
<sequence>NDVDLPPKPPPWPGVFASQTLTNRSNRFTLDKLWYDWNYRQGVGRQLIRIVGEDGSLVYDLMPGDGNAYYINMNEGTCTGIKFGVSILTPFWQMGGEYLGEGQVDGISCFKYRKGFGIQCTSFETREPLQVVFDHSYDPLDPERQKPAWSMRFLTYSPEEEATPMMYKIPSFCPEPAELPEATMAEIQRQLTADPVHTPHILLHSQNRTSPAQSLQRFASSAHSFSLVSIPADHPAGAAVSR</sequence>
<feature type="non-terminal residue" evidence="1">
    <location>
        <position position="242"/>
    </location>
</feature>
<name>A0A061RKC6_9CHLO</name>
<dbReference type="EMBL" id="GBEZ01015170">
    <property type="protein sequence ID" value="JAC70971.1"/>
    <property type="molecule type" value="Transcribed_RNA"/>
</dbReference>
<gene>
    <name evidence="1" type="ORF">TSPGSL018_2986</name>
</gene>